<organism evidence="2 3">
    <name type="scientific">Lucifera butyrica</name>
    <dbReference type="NCBI Taxonomy" id="1351585"/>
    <lineage>
        <taxon>Bacteria</taxon>
        <taxon>Bacillati</taxon>
        <taxon>Bacillota</taxon>
        <taxon>Negativicutes</taxon>
        <taxon>Veillonellales</taxon>
        <taxon>Veillonellaceae</taxon>
        <taxon>Lucifera</taxon>
    </lineage>
</organism>
<dbReference type="PANTHER" id="PTHR33221">
    <property type="entry name" value="WINGED HELIX-TURN-HELIX TRANSCRIPTIONAL REGULATOR, RRF2 FAMILY"/>
    <property type="match status" value="1"/>
</dbReference>
<reference evidence="2 3" key="1">
    <citation type="submission" date="2018-06" db="EMBL/GenBank/DDBJ databases">
        <authorList>
            <person name="Strepis N."/>
        </authorList>
    </citation>
    <scope>NUCLEOTIDE SEQUENCE [LARGE SCALE GENOMIC DNA]</scope>
    <source>
        <strain evidence="2">LUCI</strain>
    </source>
</reference>
<dbReference type="InterPro" id="IPR030489">
    <property type="entry name" value="TR_Rrf2-type_CS"/>
</dbReference>
<gene>
    <name evidence="2" type="ORF">LUCI_1243</name>
</gene>
<dbReference type="GO" id="GO:0003700">
    <property type="term" value="F:DNA-binding transcription factor activity"/>
    <property type="evidence" value="ECO:0007669"/>
    <property type="project" value="TreeGrafter"/>
</dbReference>
<accession>A0A498R6Y7</accession>
<protein>
    <submittedName>
        <fullName evidence="2">Transcription regulator rrf2-type conserved site</fullName>
    </submittedName>
</protein>
<dbReference type="PROSITE" id="PS01332">
    <property type="entry name" value="HTH_RRF2_1"/>
    <property type="match status" value="1"/>
</dbReference>
<keyword evidence="1" id="KW-0238">DNA-binding</keyword>
<dbReference type="AlphaFoldDB" id="A0A498R6Y7"/>
<proteinExistence type="predicted"/>
<dbReference type="GO" id="GO:0005829">
    <property type="term" value="C:cytosol"/>
    <property type="evidence" value="ECO:0007669"/>
    <property type="project" value="TreeGrafter"/>
</dbReference>
<dbReference type="PANTHER" id="PTHR33221:SF5">
    <property type="entry name" value="HTH-TYPE TRANSCRIPTIONAL REGULATOR ISCR"/>
    <property type="match status" value="1"/>
</dbReference>
<evidence type="ECO:0000256" key="1">
    <source>
        <dbReference type="ARBA" id="ARBA00023125"/>
    </source>
</evidence>
<dbReference type="Pfam" id="PF02082">
    <property type="entry name" value="Rrf2"/>
    <property type="match status" value="1"/>
</dbReference>
<dbReference type="InterPro" id="IPR036388">
    <property type="entry name" value="WH-like_DNA-bd_sf"/>
</dbReference>
<dbReference type="InterPro" id="IPR036390">
    <property type="entry name" value="WH_DNA-bd_sf"/>
</dbReference>
<sequence>MKLSTKGRYGVAAMYDLALHRGEGPISLKSIASRQGISEHYLEQLMGTLRKAGYVKSVRGSQGGYALTKEPDQISVGDIIRAMEGPIAPVDCVLTDNDTATNDYCERAGSCVTRGVWAKVRDSINNVLDSISLADLCREEKVQGDEC</sequence>
<dbReference type="RefSeq" id="WP_122626995.1">
    <property type="nucleotide sequence ID" value="NZ_UPPP01000061.1"/>
</dbReference>
<dbReference type="EMBL" id="UPPP01000061">
    <property type="protein sequence ID" value="VBB06032.1"/>
    <property type="molecule type" value="Genomic_DNA"/>
</dbReference>
<evidence type="ECO:0000313" key="2">
    <source>
        <dbReference type="EMBL" id="VBB06032.1"/>
    </source>
</evidence>
<dbReference type="GO" id="GO:0003677">
    <property type="term" value="F:DNA binding"/>
    <property type="evidence" value="ECO:0007669"/>
    <property type="project" value="UniProtKB-KW"/>
</dbReference>
<dbReference type="Gene3D" id="1.10.10.10">
    <property type="entry name" value="Winged helix-like DNA-binding domain superfamily/Winged helix DNA-binding domain"/>
    <property type="match status" value="1"/>
</dbReference>
<evidence type="ECO:0000313" key="3">
    <source>
        <dbReference type="Proteomes" id="UP000277811"/>
    </source>
</evidence>
<dbReference type="OrthoDB" id="9808360at2"/>
<name>A0A498R6Y7_9FIRM</name>
<dbReference type="NCBIfam" id="TIGR00738">
    <property type="entry name" value="rrf2_super"/>
    <property type="match status" value="1"/>
</dbReference>
<dbReference type="FunFam" id="1.10.10.10:FF:000164">
    <property type="entry name" value="Transcriptional regulator, Rrf2 family"/>
    <property type="match status" value="1"/>
</dbReference>
<keyword evidence="3" id="KW-1185">Reference proteome</keyword>
<dbReference type="InterPro" id="IPR000944">
    <property type="entry name" value="Tscrpt_reg_Rrf2"/>
</dbReference>
<dbReference type="SUPFAM" id="SSF46785">
    <property type="entry name" value="Winged helix' DNA-binding domain"/>
    <property type="match status" value="1"/>
</dbReference>
<dbReference type="Proteomes" id="UP000277811">
    <property type="component" value="Unassembled WGS sequence"/>
</dbReference>
<dbReference type="PROSITE" id="PS51197">
    <property type="entry name" value="HTH_RRF2_2"/>
    <property type="match status" value="1"/>
</dbReference>